<dbReference type="Proteomes" id="UP000247903">
    <property type="component" value="Unassembled WGS sequence"/>
</dbReference>
<comment type="caution">
    <text evidence="1">The sequence shown here is derived from an EMBL/GenBank/DDBJ whole genome shotgun (WGS) entry which is preliminary data.</text>
</comment>
<name>A0A2V4BJA4_9FLAO</name>
<protein>
    <submittedName>
        <fullName evidence="1">Excinuclease ABC subunit C</fullName>
    </submittedName>
</protein>
<evidence type="ECO:0000313" key="2">
    <source>
        <dbReference type="Proteomes" id="UP000247903"/>
    </source>
</evidence>
<reference evidence="1 2" key="1">
    <citation type="submission" date="2018-05" db="EMBL/GenBank/DDBJ databases">
        <title>Flavobacterium sp. strain IMCC34759, incomplete genome.</title>
        <authorList>
            <person name="Joung Y."/>
            <person name="Cho J."/>
        </authorList>
    </citation>
    <scope>NUCLEOTIDE SEQUENCE [LARGE SCALE GENOMIC DNA]</scope>
    <source>
        <strain evidence="1 2">IMCC34759</strain>
    </source>
</reference>
<sequence>QALAIEKHIKDMKSKIYIENLLRYPEVINKLLEKYKDC</sequence>
<evidence type="ECO:0000313" key="1">
    <source>
        <dbReference type="EMBL" id="PXY38851.1"/>
    </source>
</evidence>
<accession>A0A2V4BJA4</accession>
<dbReference type="AlphaFoldDB" id="A0A2V4BJA4"/>
<organism evidence="1 2">
    <name type="scientific">Flavobacterium cheongpyeongense</name>
    <dbReference type="NCBI Taxonomy" id="2212651"/>
    <lineage>
        <taxon>Bacteria</taxon>
        <taxon>Pseudomonadati</taxon>
        <taxon>Bacteroidota</taxon>
        <taxon>Flavobacteriia</taxon>
        <taxon>Flavobacteriales</taxon>
        <taxon>Flavobacteriaceae</taxon>
        <taxon>Flavobacterium</taxon>
    </lineage>
</organism>
<gene>
    <name evidence="1" type="ORF">DMB65_20960</name>
</gene>
<proteinExistence type="predicted"/>
<feature type="non-terminal residue" evidence="1">
    <location>
        <position position="1"/>
    </location>
</feature>
<keyword evidence="2" id="KW-1185">Reference proteome</keyword>
<dbReference type="EMBL" id="QJHK01000030">
    <property type="protein sequence ID" value="PXY38851.1"/>
    <property type="molecule type" value="Genomic_DNA"/>
</dbReference>